<dbReference type="GO" id="GO:0005886">
    <property type="term" value="C:plasma membrane"/>
    <property type="evidence" value="ECO:0007669"/>
    <property type="project" value="UniProtKB-SubCell"/>
</dbReference>
<feature type="non-terminal residue" evidence="13">
    <location>
        <position position="316"/>
    </location>
</feature>
<dbReference type="KEGG" id="asn:102381583"/>
<evidence type="ECO:0000256" key="10">
    <source>
        <dbReference type="RuleBase" id="RU363047"/>
    </source>
</evidence>
<feature type="transmembrane region" description="Helical" evidence="10">
    <location>
        <begin position="236"/>
        <end position="259"/>
    </location>
</feature>
<evidence type="ECO:0000256" key="7">
    <source>
        <dbReference type="ARBA" id="ARBA00023170"/>
    </source>
</evidence>
<name>A0A1U7SI70_ALLSI</name>
<dbReference type="PROSITE" id="PS00237">
    <property type="entry name" value="G_PROTEIN_RECEP_F1_1"/>
    <property type="match status" value="1"/>
</dbReference>
<dbReference type="GO" id="GO:0004930">
    <property type="term" value="F:G protein-coupled receptor activity"/>
    <property type="evidence" value="ECO:0007669"/>
    <property type="project" value="UniProtKB-KW"/>
</dbReference>
<keyword evidence="10" id="KW-0552">Olfaction</keyword>
<evidence type="ECO:0000256" key="5">
    <source>
        <dbReference type="ARBA" id="ARBA00023040"/>
    </source>
</evidence>
<keyword evidence="10" id="KW-1003">Cell membrane</keyword>
<protein>
    <recommendedName>
        <fullName evidence="10">Olfactory receptor</fullName>
    </recommendedName>
</protein>
<feature type="transmembrane region" description="Helical" evidence="10">
    <location>
        <begin position="139"/>
        <end position="157"/>
    </location>
</feature>
<reference evidence="13" key="1">
    <citation type="submission" date="2025-08" db="UniProtKB">
        <authorList>
            <consortium name="RefSeq"/>
        </authorList>
    </citation>
    <scope>IDENTIFICATION</scope>
</reference>
<dbReference type="Pfam" id="PF13853">
    <property type="entry name" value="7tm_4"/>
    <property type="match status" value="1"/>
</dbReference>
<keyword evidence="4 10" id="KW-1133">Transmembrane helix</keyword>
<dbReference type="PANTHER" id="PTHR48018">
    <property type="entry name" value="OLFACTORY RECEPTOR"/>
    <property type="match status" value="1"/>
</dbReference>
<feature type="transmembrane region" description="Helical" evidence="10">
    <location>
        <begin position="26"/>
        <end position="48"/>
    </location>
</feature>
<dbReference type="GO" id="GO:0004984">
    <property type="term" value="F:olfactory receptor activity"/>
    <property type="evidence" value="ECO:0007669"/>
    <property type="project" value="InterPro"/>
</dbReference>
<sequence>MGRNCNQETEFLFTGLIDRQVSQIPLFLLFLAIYLITMVANIGLIFLIRVDSRLHTPMYFFLHYLAFVDLCYSTVIAPKMLADFLTERKNISYIGCGVQVFLFGVFVVTEGFLLATMAYDRYVAISSPLLYSVIMSPKLRVWLVIGSFLIGCVNGMTQTVNLLYLSFCGSKVIDHFFCDISPLISLSESDSTINQIILLASATLFGLSSGVIVLISYIFILSTILRIHSTEGKHKAFNTCTSHLTAVCILYGTALFVYLKPSSKDSKPEDKWAPVFYTVVTPMLNPLIYSLRNKEVKDALKRIHTSTYLYIDLSEY</sequence>
<keyword evidence="5 9" id="KW-0297">G-protein coupled receptor</keyword>
<feature type="transmembrane region" description="Helical" evidence="10">
    <location>
        <begin position="98"/>
        <end position="119"/>
    </location>
</feature>
<dbReference type="Gene3D" id="1.20.1070.10">
    <property type="entry name" value="Rhodopsin 7-helix transmembrane proteins"/>
    <property type="match status" value="1"/>
</dbReference>
<dbReference type="eggNOG" id="ENOG502RF13">
    <property type="taxonomic scope" value="Eukaryota"/>
</dbReference>
<dbReference type="RefSeq" id="XP_006032312.2">
    <property type="nucleotide sequence ID" value="XM_006032250.2"/>
</dbReference>
<keyword evidence="6 10" id="KW-0472">Membrane</keyword>
<dbReference type="SUPFAM" id="SSF81321">
    <property type="entry name" value="Family A G protein-coupled receptor-like"/>
    <property type="match status" value="1"/>
</dbReference>
<dbReference type="PRINTS" id="PR00245">
    <property type="entry name" value="OLFACTORYR"/>
</dbReference>
<proteinExistence type="inferred from homology"/>
<comment type="similarity">
    <text evidence="9">Belongs to the G-protein coupled receptor 1 family.</text>
</comment>
<comment type="function">
    <text evidence="1">Odorant receptor.</text>
</comment>
<evidence type="ECO:0000256" key="3">
    <source>
        <dbReference type="ARBA" id="ARBA00022692"/>
    </source>
</evidence>
<dbReference type="CDD" id="cd15417">
    <property type="entry name" value="7tmA_OR5A1-like"/>
    <property type="match status" value="1"/>
</dbReference>
<keyword evidence="12" id="KW-1185">Reference proteome</keyword>
<feature type="transmembrane region" description="Helical" evidence="10">
    <location>
        <begin position="60"/>
        <end position="78"/>
    </location>
</feature>
<evidence type="ECO:0000313" key="12">
    <source>
        <dbReference type="Proteomes" id="UP000189705"/>
    </source>
</evidence>
<dbReference type="InterPro" id="IPR000276">
    <property type="entry name" value="GPCR_Rhodpsn"/>
</dbReference>
<comment type="subcellular location">
    <subcellularLocation>
        <location evidence="10">Cell membrane</location>
        <topology evidence="10">Multi-pass membrane protein</topology>
    </subcellularLocation>
    <subcellularLocation>
        <location evidence="2">Membrane</location>
        <topology evidence="2">Multi-pass membrane protein</topology>
    </subcellularLocation>
</comment>
<organism evidence="12 13">
    <name type="scientific">Alligator sinensis</name>
    <name type="common">Chinese alligator</name>
    <dbReference type="NCBI Taxonomy" id="38654"/>
    <lineage>
        <taxon>Eukaryota</taxon>
        <taxon>Metazoa</taxon>
        <taxon>Chordata</taxon>
        <taxon>Craniata</taxon>
        <taxon>Vertebrata</taxon>
        <taxon>Euteleostomi</taxon>
        <taxon>Archelosauria</taxon>
        <taxon>Archosauria</taxon>
        <taxon>Crocodylia</taxon>
        <taxon>Alligatoridae</taxon>
        <taxon>Alligatorinae</taxon>
        <taxon>Alligator</taxon>
    </lineage>
</organism>
<dbReference type="FunFam" id="1.20.1070.10:FF:000003">
    <property type="entry name" value="Olfactory receptor"/>
    <property type="match status" value="1"/>
</dbReference>
<evidence type="ECO:0000256" key="8">
    <source>
        <dbReference type="ARBA" id="ARBA00023224"/>
    </source>
</evidence>
<evidence type="ECO:0000256" key="4">
    <source>
        <dbReference type="ARBA" id="ARBA00022989"/>
    </source>
</evidence>
<evidence type="ECO:0000256" key="1">
    <source>
        <dbReference type="ARBA" id="ARBA00002936"/>
    </source>
</evidence>
<evidence type="ECO:0000256" key="6">
    <source>
        <dbReference type="ARBA" id="ARBA00023136"/>
    </source>
</evidence>
<dbReference type="InterPro" id="IPR000725">
    <property type="entry name" value="Olfact_rcpt"/>
</dbReference>
<keyword evidence="7 9" id="KW-0675">Receptor</keyword>
<evidence type="ECO:0000256" key="9">
    <source>
        <dbReference type="RuleBase" id="RU000688"/>
    </source>
</evidence>
<dbReference type="InterPro" id="IPR017452">
    <property type="entry name" value="GPCR_Rhodpsn_7TM"/>
</dbReference>
<feature type="transmembrane region" description="Helical" evidence="10">
    <location>
        <begin position="271"/>
        <end position="291"/>
    </location>
</feature>
<feature type="transmembrane region" description="Helical" evidence="10">
    <location>
        <begin position="196"/>
        <end position="224"/>
    </location>
</feature>
<evidence type="ECO:0000259" key="11">
    <source>
        <dbReference type="PROSITE" id="PS50262"/>
    </source>
</evidence>
<accession>A0A1U7SI70</accession>
<dbReference type="InParanoid" id="A0A1U7SI70"/>
<dbReference type="GeneID" id="102381583"/>
<keyword evidence="8 9" id="KW-0807">Transducer</keyword>
<evidence type="ECO:0000256" key="2">
    <source>
        <dbReference type="ARBA" id="ARBA00004141"/>
    </source>
</evidence>
<keyword evidence="10" id="KW-0716">Sensory transduction</keyword>
<evidence type="ECO:0000313" key="13">
    <source>
        <dbReference type="RefSeq" id="XP_006032312.2"/>
    </source>
</evidence>
<keyword evidence="3 9" id="KW-0812">Transmembrane</keyword>
<dbReference type="AlphaFoldDB" id="A0A1U7SI70"/>
<dbReference type="Proteomes" id="UP000189705">
    <property type="component" value="Unplaced"/>
</dbReference>
<dbReference type="PRINTS" id="PR00237">
    <property type="entry name" value="GPCRRHODOPSN"/>
</dbReference>
<dbReference type="PROSITE" id="PS50262">
    <property type="entry name" value="G_PROTEIN_RECEP_F1_2"/>
    <property type="match status" value="1"/>
</dbReference>
<gene>
    <name evidence="13" type="primary">LOC102381583</name>
</gene>
<feature type="domain" description="G-protein coupled receptors family 1 profile" evidence="11">
    <location>
        <begin position="40"/>
        <end position="289"/>
    </location>
</feature>